<feature type="coiled-coil region" evidence="1">
    <location>
        <begin position="1026"/>
        <end position="1053"/>
    </location>
</feature>
<gene>
    <name evidence="2" type="ORF">As57867_019588</name>
</gene>
<comment type="caution">
    <text evidence="2">The sequence shown here is derived from an EMBL/GenBank/DDBJ whole genome shotgun (WGS) entry which is preliminary data.</text>
</comment>
<feature type="coiled-coil region" evidence="1">
    <location>
        <begin position="220"/>
        <end position="261"/>
    </location>
</feature>
<feature type="non-terminal residue" evidence="2">
    <location>
        <position position="1690"/>
    </location>
</feature>
<dbReference type="PANTHER" id="PTHR45615">
    <property type="entry name" value="MYOSIN HEAVY CHAIN, NON-MUSCLE"/>
    <property type="match status" value="1"/>
</dbReference>
<feature type="coiled-coil region" evidence="1">
    <location>
        <begin position="1451"/>
        <end position="1478"/>
    </location>
</feature>
<dbReference type="EMBL" id="VJMH01006655">
    <property type="protein sequence ID" value="KAF0688779.1"/>
    <property type="molecule type" value="Genomic_DNA"/>
</dbReference>
<feature type="coiled-coil region" evidence="1">
    <location>
        <begin position="748"/>
        <end position="807"/>
    </location>
</feature>
<organism evidence="2">
    <name type="scientific">Aphanomyces stellatus</name>
    <dbReference type="NCBI Taxonomy" id="120398"/>
    <lineage>
        <taxon>Eukaryota</taxon>
        <taxon>Sar</taxon>
        <taxon>Stramenopiles</taxon>
        <taxon>Oomycota</taxon>
        <taxon>Saprolegniomycetes</taxon>
        <taxon>Saprolegniales</taxon>
        <taxon>Verrucalvaceae</taxon>
        <taxon>Aphanomyces</taxon>
    </lineage>
</organism>
<feature type="coiled-coil region" evidence="1">
    <location>
        <begin position="403"/>
        <end position="525"/>
    </location>
</feature>
<proteinExistence type="predicted"/>
<name>A0A6A4XZM7_9STRA</name>
<sequence>MSAAELSVHVRGIAEKLRKRAEDAAKKNGMEASAGLFTSVDHLLQSADLMERQQNQLAGAAYSSSDPAPTIMRNLQLVGAMLEKKSDEMKAKQAVGPANSLAQSASHVRIGVQRLEVVQAWLQSTLGDAFSPEMEWSDAFHQITDKIDAAASPVISDTSVADATAATIAALEAELAQWKEHHTSSQAQHAELMLEWEKKEVELATLRAASSVQSNTESQIEALQASLAAESARAADLMHQLKTIEAENAKAEAEMQEEWERTLKKHEGVAHQLEEWRARCEAQTHVSTSLADELEKSQRAFVELSEKSRGTIAALEDEIDTHETRGASTAHLADSIQALHDEKARFEGEIARLEAEVAAEQAIVARHADHVRALEVQVDKTHQMHAEMRSSHEEMGLAMQEESAALKHQVRALEGEKTHLEQQLEALTDQIAALETDPSDDALEGLQTEVAQLTHQLAAAEEKRVKDVADAAEKQRKESRSAWDAEKFELESHYKVLEEQYVKKLKEAKKQLGEAKDEKMQLETAMTDAHKATLEMSAADKAHWEAEAIHSKEQVATLLQKVANAEAKVQSLELDARQSADVHHQSVEALKQQVAALDSHDALQHELTSLQDDKAQLLEQVANLKQTLEDTIARVHALQEEADERTRALEALGTSNQDKLAVLVSENSQLVEQVATLNQNLSQREMRVHELQALASLASEEHQRESRDLQSQVDALRAKAAHHDGAMVIWTDEKAQFVAQVAMLKQTLDESATRMDALQGDKEALEHTIDEFKHHVHALEASSTNGVRALEEAVAALEADKAHVVAQLDSRAQEVATLQQTLADQTAHHEALQHQVNETHEQALEALKQELAALQGNGATDSELAALLDEKAQLLEQVATLQQSVAEATDALAASHANLDALARAHASAESEWVTQVATLQQKANEFEFEKMELTETLAKHQDFEAKAAHRMQEFVDKINALVTEKTELQAAVETSEAKVNDAAAALAAATAEKQKLADDFQRQMVQWSHDQTTDASQKQAAAETEARIAAEMTALTSQVAALQEEKATLKALEVQLLTVHASELQHMGETIKVLEGEKAAAEAAATKVTDLMVKINDLSAEKRAAQARCAELEAQGMQLTAQVRAMEVASKETMAATESRVQDLSTQIHELEAAKVAAVDAVRAAHAAEVAQWKAQLEEAETQRVASLSAVSSGASSVAQERDQTQSQLKQVEAAFEAYKTRAAAALKKAERRSALLNPMLAEKQELETKVSEMDAMHTRLRERHENDLLAKEETITRLTAAVDAYTSAMSVMASNEDAVAAVQAQLEAKVAAMAALESQVHALAATAEATAKEAADAVAQKEAEWTASLEAAQTQIAALTETLELKTLAVTKAMRDKADLEAVEAALAAQLDETKAQLHALVDAEATWKAELEAYREGDQAAQSQEDASAGQKQVEALAHEVAMRTKALDEMAAAKAEVEAKLVDAQAQVAAQTRAVDEWKAAYDATQAAAQAKINGHHDASSSSSTREEEAAAMATLLAAHQAETAALAETAEALAAQVRQKDELIAAMRQADATTWEAQVAAKDEAIAALEKKLEVEIANEKLAFEATKLLKSQLEEKDSYVQLVKQNAELRFNQTKLEFDAQLQRELQERDAAVAAMKAQLVALQNQNPQRTPPEKESQELLAAYAAKVAELSKENDGLRQAAVT</sequence>
<feature type="coiled-coil region" evidence="1">
    <location>
        <begin position="336"/>
        <end position="363"/>
    </location>
</feature>
<accession>A0A6A4XZM7</accession>
<feature type="coiled-coil region" evidence="1">
    <location>
        <begin position="917"/>
        <end position="1000"/>
    </location>
</feature>
<dbReference type="PANTHER" id="PTHR45615:SF66">
    <property type="entry name" value="CARD DOMAIN-CONTAINING PROTEIN"/>
    <property type="match status" value="1"/>
</dbReference>
<feature type="coiled-coil region" evidence="1">
    <location>
        <begin position="837"/>
        <end position="891"/>
    </location>
</feature>
<feature type="coiled-coil region" evidence="1">
    <location>
        <begin position="555"/>
        <end position="719"/>
    </location>
</feature>
<dbReference type="Gene3D" id="1.10.287.1490">
    <property type="match status" value="1"/>
</dbReference>
<evidence type="ECO:0000256" key="1">
    <source>
        <dbReference type="SAM" id="Coils"/>
    </source>
</evidence>
<keyword evidence="1" id="KW-0175">Coiled coil</keyword>
<feature type="coiled-coil region" evidence="1">
    <location>
        <begin position="161"/>
        <end position="188"/>
    </location>
</feature>
<reference evidence="2" key="1">
    <citation type="submission" date="2019-06" db="EMBL/GenBank/DDBJ databases">
        <title>Genomics analysis of Aphanomyces spp. identifies a new class of oomycete effector associated with host adaptation.</title>
        <authorList>
            <person name="Gaulin E."/>
        </authorList>
    </citation>
    <scope>NUCLEOTIDE SEQUENCE</scope>
    <source>
        <strain evidence="2">CBS 578.67</strain>
    </source>
</reference>
<feature type="coiled-coil region" evidence="1">
    <location>
        <begin position="1089"/>
        <end position="1346"/>
    </location>
</feature>
<protein>
    <submittedName>
        <fullName evidence="2">Uncharacterized protein</fullName>
    </submittedName>
</protein>
<evidence type="ECO:0000313" key="2">
    <source>
        <dbReference type="EMBL" id="KAF0688779.1"/>
    </source>
</evidence>
<feature type="coiled-coil region" evidence="1">
    <location>
        <begin position="1632"/>
        <end position="1687"/>
    </location>
</feature>